<dbReference type="EC" id="4.2.1.136" evidence="6"/>
<evidence type="ECO:0000313" key="8">
    <source>
        <dbReference type="EMBL" id="QHO63043.1"/>
    </source>
</evidence>
<dbReference type="PANTHER" id="PTHR12592:SF0">
    <property type="entry name" value="ATP-DEPENDENT (S)-NAD(P)H-HYDRATE DEHYDRATASE"/>
    <property type="match status" value="1"/>
</dbReference>
<evidence type="ECO:0000256" key="4">
    <source>
        <dbReference type="ARBA" id="ARBA00023027"/>
    </source>
</evidence>
<dbReference type="Proteomes" id="UP000463983">
    <property type="component" value="Chromosome"/>
</dbReference>
<comment type="subunit">
    <text evidence="6">Homotetramer.</text>
</comment>
<dbReference type="KEGG" id="caqa:MICH65_0062"/>
<dbReference type="EMBL" id="CP047901">
    <property type="protein sequence ID" value="QHO63043.1"/>
    <property type="molecule type" value="Genomic_DNA"/>
</dbReference>
<dbReference type="GO" id="GO:0052855">
    <property type="term" value="F:ADP-dependent NAD(P)H-hydrate dehydratase activity"/>
    <property type="evidence" value="ECO:0007669"/>
    <property type="project" value="UniProtKB-UniRule"/>
</dbReference>
<evidence type="ECO:0000256" key="1">
    <source>
        <dbReference type="ARBA" id="ARBA00022741"/>
    </source>
</evidence>
<keyword evidence="9" id="KW-1185">Reference proteome</keyword>
<keyword evidence="5 6" id="KW-0456">Lyase</keyword>
<dbReference type="AlphaFoldDB" id="A0A857N6R7"/>
<comment type="similarity">
    <text evidence="6">Belongs to the NnrD/CARKD family.</text>
</comment>
<feature type="binding site" evidence="6">
    <location>
        <position position="230"/>
    </location>
    <ligand>
        <name>(6S)-NADPHX</name>
        <dbReference type="ChEBI" id="CHEBI:64076"/>
    </ligand>
</feature>
<dbReference type="PROSITE" id="PS51383">
    <property type="entry name" value="YJEF_C_3"/>
    <property type="match status" value="1"/>
</dbReference>
<evidence type="ECO:0000256" key="5">
    <source>
        <dbReference type="ARBA" id="ARBA00023239"/>
    </source>
</evidence>
<reference evidence="9" key="1">
    <citation type="journal article" date="2020" name="Microorganisms">
        <title>Complete Genome of a Member of a New Bacterial Lineage in the Microgenomates Group Reveals an Unusual Nucleotide Composition Disparity Between Two Strands of DNA and Limited Metabolic Potential.</title>
        <authorList>
            <person name="Kadnikov V.V."/>
            <person name="Mardanov A.V."/>
            <person name="Beletsky A.V."/>
            <person name="Karnachuk O.V."/>
            <person name="Ravin N.V."/>
        </authorList>
    </citation>
    <scope>NUCLEOTIDE SEQUENCE [LARGE SCALE GENOMIC DNA]</scope>
</reference>
<keyword evidence="3 6" id="KW-0521">NADP</keyword>
<dbReference type="InterPro" id="IPR000631">
    <property type="entry name" value="CARKD"/>
</dbReference>
<comment type="catalytic activity">
    <reaction evidence="6">
        <text>(6S)-NADPHX + ADP = AMP + phosphate + NADPH + H(+)</text>
        <dbReference type="Rhea" id="RHEA:32235"/>
        <dbReference type="ChEBI" id="CHEBI:15378"/>
        <dbReference type="ChEBI" id="CHEBI:43474"/>
        <dbReference type="ChEBI" id="CHEBI:57783"/>
        <dbReference type="ChEBI" id="CHEBI:64076"/>
        <dbReference type="ChEBI" id="CHEBI:456215"/>
        <dbReference type="ChEBI" id="CHEBI:456216"/>
        <dbReference type="EC" id="4.2.1.136"/>
    </reaction>
</comment>
<dbReference type="PANTHER" id="PTHR12592">
    <property type="entry name" value="ATP-DEPENDENT (S)-NAD(P)H-HYDRATE DEHYDRATASE FAMILY MEMBER"/>
    <property type="match status" value="1"/>
</dbReference>
<dbReference type="GO" id="GO:0046496">
    <property type="term" value="P:nicotinamide nucleotide metabolic process"/>
    <property type="evidence" value="ECO:0007669"/>
    <property type="project" value="UniProtKB-UniRule"/>
</dbReference>
<dbReference type="SUPFAM" id="SSF53613">
    <property type="entry name" value="Ribokinase-like"/>
    <property type="match status" value="1"/>
</dbReference>
<evidence type="ECO:0000259" key="7">
    <source>
        <dbReference type="PROSITE" id="PS51383"/>
    </source>
</evidence>
<dbReference type="Gene3D" id="3.40.1190.20">
    <property type="match status" value="1"/>
</dbReference>
<feature type="binding site" evidence="6">
    <location>
        <position position="40"/>
    </location>
    <ligand>
        <name>(6S)-NADPHX</name>
        <dbReference type="ChEBI" id="CHEBI:64076"/>
    </ligand>
</feature>
<dbReference type="Pfam" id="PF01256">
    <property type="entry name" value="Carb_kinase"/>
    <property type="match status" value="1"/>
</dbReference>
<keyword evidence="1 6" id="KW-0547">Nucleotide-binding</keyword>
<feature type="binding site" evidence="6">
    <location>
        <position position="229"/>
    </location>
    <ligand>
        <name>AMP</name>
        <dbReference type="ChEBI" id="CHEBI:456215"/>
    </ligand>
</feature>
<dbReference type="CDD" id="cd01171">
    <property type="entry name" value="YXKO-related"/>
    <property type="match status" value="1"/>
</dbReference>
<feature type="binding site" evidence="6">
    <location>
        <position position="100"/>
    </location>
    <ligand>
        <name>(6S)-NADPHX</name>
        <dbReference type="ChEBI" id="CHEBI:64076"/>
    </ligand>
</feature>
<evidence type="ECO:0000256" key="3">
    <source>
        <dbReference type="ARBA" id="ARBA00022857"/>
    </source>
</evidence>
<feature type="binding site" evidence="6">
    <location>
        <begin position="201"/>
        <end position="205"/>
    </location>
    <ligand>
        <name>AMP</name>
        <dbReference type="ChEBI" id="CHEBI:456215"/>
    </ligand>
</feature>
<comment type="function">
    <text evidence="6">Catalyzes the dehydration of the S-form of NAD(P)HX at the expense of ADP, which is converted to AMP. Together with NAD(P)HX epimerase, which catalyzes the epimerization of the S- and R-forms, the enzyme allows the repair of both epimers of NAD(P)HX, a damaged form of NAD(P)H that is a result of enzymatic or heat-dependent hydration.</text>
</comment>
<dbReference type="GO" id="GO:0005524">
    <property type="term" value="F:ATP binding"/>
    <property type="evidence" value="ECO:0007669"/>
    <property type="project" value="UniProtKB-KW"/>
</dbReference>
<evidence type="ECO:0000256" key="2">
    <source>
        <dbReference type="ARBA" id="ARBA00022840"/>
    </source>
</evidence>
<proteinExistence type="inferred from homology"/>
<organism evidence="8 9">
    <name type="scientific">Candidatus Chazhemtobacterium aquaticus</name>
    <dbReference type="NCBI Taxonomy" id="2715735"/>
    <lineage>
        <taxon>Bacteria</taxon>
        <taxon>Candidatus Chazhemtobacteraceae</taxon>
        <taxon>Candidatus Chazhemtobacterium</taxon>
    </lineage>
</organism>
<dbReference type="GO" id="GO:0110051">
    <property type="term" value="P:metabolite repair"/>
    <property type="evidence" value="ECO:0007669"/>
    <property type="project" value="TreeGrafter"/>
</dbReference>
<protein>
    <recommendedName>
        <fullName evidence="6">ADP-dependent (S)-NAD(P)H-hydrate dehydratase</fullName>
        <ecNumber evidence="6">4.2.1.136</ecNumber>
    </recommendedName>
    <alternativeName>
        <fullName evidence="6">ADP-dependent NAD(P)HX dehydratase</fullName>
    </alternativeName>
</protein>
<dbReference type="HAMAP" id="MF_01965">
    <property type="entry name" value="NADHX_dehydratase"/>
    <property type="match status" value="1"/>
</dbReference>
<comment type="caution">
    <text evidence="6">Lacks conserved residue(s) required for the propagation of feature annotation.</text>
</comment>
<accession>A0A857N6R7</accession>
<keyword evidence="4 6" id="KW-0520">NAD</keyword>
<gene>
    <name evidence="6" type="primary">nnrD</name>
    <name evidence="8" type="ORF">MICH65_0062</name>
</gene>
<dbReference type="RefSeq" id="WP_161931452.1">
    <property type="nucleotide sequence ID" value="NZ_CP047901.1"/>
</dbReference>
<feature type="domain" description="YjeF C-terminal" evidence="7">
    <location>
        <begin position="5"/>
        <end position="287"/>
    </location>
</feature>
<comment type="cofactor">
    <cofactor evidence="6">
        <name>Mg(2+)</name>
        <dbReference type="ChEBI" id="CHEBI:18420"/>
    </cofactor>
</comment>
<dbReference type="InterPro" id="IPR029056">
    <property type="entry name" value="Ribokinase-like"/>
</dbReference>
<sequence length="292" mass="31664">MRKKFESGDLISLWRPEATMTKFDGGQVVIVGGSSLFHGAPVLALKAASRLVDMVYFASGEENRDIAEKIKTSLSAFIWIPRDELDEYIKKSDVVLIGPGLMRYVSEKGGHNGQVCDGEGRETKALTERLVSEFPLKKWALDGGSLQVMDDGLIPLGAVVTPNTKEYEMLFRERINWRDFDGVVEKVERQAVKHGCVIALKGVVSVVSDGNSTYLVEGGSPGLSKGGTGDVVAGLTAGLLVKNPPVLAAAAANFLVKKTAEELDSERGEMFNADDLVERVPVVYKRSLMETS</sequence>
<keyword evidence="2 6" id="KW-0067">ATP-binding</keyword>
<comment type="catalytic activity">
    <reaction evidence="6">
        <text>(6S)-NADHX + ADP = AMP + phosphate + NADH + H(+)</text>
        <dbReference type="Rhea" id="RHEA:32223"/>
        <dbReference type="ChEBI" id="CHEBI:15378"/>
        <dbReference type="ChEBI" id="CHEBI:43474"/>
        <dbReference type="ChEBI" id="CHEBI:57945"/>
        <dbReference type="ChEBI" id="CHEBI:64074"/>
        <dbReference type="ChEBI" id="CHEBI:456215"/>
        <dbReference type="ChEBI" id="CHEBI:456216"/>
        <dbReference type="EC" id="4.2.1.136"/>
    </reaction>
</comment>
<evidence type="ECO:0000313" key="9">
    <source>
        <dbReference type="Proteomes" id="UP000463983"/>
    </source>
</evidence>
<name>A0A857N6R7_9BACT</name>
<evidence type="ECO:0000256" key="6">
    <source>
        <dbReference type="HAMAP-Rule" id="MF_01965"/>
    </source>
</evidence>